<comment type="caution">
    <text evidence="1">The sequence shown here is derived from an EMBL/GenBank/DDBJ whole genome shotgun (WGS) entry which is preliminary data.</text>
</comment>
<evidence type="ECO:0000313" key="1">
    <source>
        <dbReference type="EMBL" id="KAJ8410357.1"/>
    </source>
</evidence>
<evidence type="ECO:0000313" key="2">
    <source>
        <dbReference type="Proteomes" id="UP001221898"/>
    </source>
</evidence>
<gene>
    <name evidence="1" type="ORF">AAFF_G00203380</name>
</gene>
<name>A0AAD7SX13_9TELE</name>
<protein>
    <submittedName>
        <fullName evidence="1">Uncharacterized protein</fullName>
    </submittedName>
</protein>
<reference evidence="1" key="1">
    <citation type="journal article" date="2023" name="Science">
        <title>Genome structures resolve the early diversification of teleost fishes.</title>
        <authorList>
            <person name="Parey E."/>
            <person name="Louis A."/>
            <person name="Montfort J."/>
            <person name="Bouchez O."/>
            <person name="Roques C."/>
            <person name="Iampietro C."/>
            <person name="Lluch J."/>
            <person name="Castinel A."/>
            <person name="Donnadieu C."/>
            <person name="Desvignes T."/>
            <person name="Floi Bucao C."/>
            <person name="Jouanno E."/>
            <person name="Wen M."/>
            <person name="Mejri S."/>
            <person name="Dirks R."/>
            <person name="Jansen H."/>
            <person name="Henkel C."/>
            <person name="Chen W.J."/>
            <person name="Zahm M."/>
            <person name="Cabau C."/>
            <person name="Klopp C."/>
            <person name="Thompson A.W."/>
            <person name="Robinson-Rechavi M."/>
            <person name="Braasch I."/>
            <person name="Lecointre G."/>
            <person name="Bobe J."/>
            <person name="Postlethwait J.H."/>
            <person name="Berthelot C."/>
            <person name="Roest Crollius H."/>
            <person name="Guiguen Y."/>
        </authorList>
    </citation>
    <scope>NUCLEOTIDE SEQUENCE</scope>
    <source>
        <strain evidence="1">NC1722</strain>
    </source>
</reference>
<sequence>MTWKAELLPFPLLDFVIEAMTKREVGGVAISEAEKKFLLPGGRGERDDGSYRVSLDAEGEIEAAVEAYVSGGEQRNMSAAQRLLKLIKAKIEEKAFVQRKENCSEKRGKCLGLL</sequence>
<keyword evidence="2" id="KW-1185">Reference proteome</keyword>
<dbReference type="AlphaFoldDB" id="A0AAD7SX13"/>
<organism evidence="1 2">
    <name type="scientific">Aldrovandia affinis</name>
    <dbReference type="NCBI Taxonomy" id="143900"/>
    <lineage>
        <taxon>Eukaryota</taxon>
        <taxon>Metazoa</taxon>
        <taxon>Chordata</taxon>
        <taxon>Craniata</taxon>
        <taxon>Vertebrata</taxon>
        <taxon>Euteleostomi</taxon>
        <taxon>Actinopterygii</taxon>
        <taxon>Neopterygii</taxon>
        <taxon>Teleostei</taxon>
        <taxon>Notacanthiformes</taxon>
        <taxon>Halosauridae</taxon>
        <taxon>Aldrovandia</taxon>
    </lineage>
</organism>
<proteinExistence type="predicted"/>
<dbReference type="Proteomes" id="UP001221898">
    <property type="component" value="Unassembled WGS sequence"/>
</dbReference>
<accession>A0AAD7SX13</accession>
<dbReference type="EMBL" id="JAINUG010000027">
    <property type="protein sequence ID" value="KAJ8410357.1"/>
    <property type="molecule type" value="Genomic_DNA"/>
</dbReference>